<organism evidence="1 2">
    <name type="scientific">Favolaschia claudopus</name>
    <dbReference type="NCBI Taxonomy" id="2862362"/>
    <lineage>
        <taxon>Eukaryota</taxon>
        <taxon>Fungi</taxon>
        <taxon>Dikarya</taxon>
        <taxon>Basidiomycota</taxon>
        <taxon>Agaricomycotina</taxon>
        <taxon>Agaricomycetes</taxon>
        <taxon>Agaricomycetidae</taxon>
        <taxon>Agaricales</taxon>
        <taxon>Marasmiineae</taxon>
        <taxon>Mycenaceae</taxon>
        <taxon>Favolaschia</taxon>
    </lineage>
</organism>
<proteinExistence type="predicted"/>
<reference evidence="1 2" key="1">
    <citation type="journal article" date="2024" name="J Genomics">
        <title>Draft genome sequencing and assembly of Favolaschia claudopus CIRM-BRFM 2984 isolated from oak limbs.</title>
        <authorList>
            <person name="Navarro D."/>
            <person name="Drula E."/>
            <person name="Chaduli D."/>
            <person name="Cazenave R."/>
            <person name="Ahrendt S."/>
            <person name="Wang J."/>
            <person name="Lipzen A."/>
            <person name="Daum C."/>
            <person name="Barry K."/>
            <person name="Grigoriev I.V."/>
            <person name="Favel A."/>
            <person name="Rosso M.N."/>
            <person name="Martin F."/>
        </authorList>
    </citation>
    <scope>NUCLEOTIDE SEQUENCE [LARGE SCALE GENOMIC DNA]</scope>
    <source>
        <strain evidence="1 2">CIRM-BRFM 2984</strain>
    </source>
</reference>
<comment type="caution">
    <text evidence="1">The sequence shown here is derived from an EMBL/GenBank/DDBJ whole genome shotgun (WGS) entry which is preliminary data.</text>
</comment>
<evidence type="ECO:0000313" key="1">
    <source>
        <dbReference type="EMBL" id="KAK6988398.1"/>
    </source>
</evidence>
<accession>A0AAV9ZQC6</accession>
<protein>
    <submittedName>
        <fullName evidence="1">Uncharacterized protein</fullName>
    </submittedName>
</protein>
<evidence type="ECO:0000313" key="2">
    <source>
        <dbReference type="Proteomes" id="UP001362999"/>
    </source>
</evidence>
<keyword evidence="2" id="KW-1185">Reference proteome</keyword>
<gene>
    <name evidence="1" type="ORF">R3P38DRAFT_2804653</name>
</gene>
<dbReference type="EMBL" id="JAWWNJ010000123">
    <property type="protein sequence ID" value="KAK6988398.1"/>
    <property type="molecule type" value="Genomic_DNA"/>
</dbReference>
<name>A0AAV9ZQC6_9AGAR</name>
<dbReference type="AlphaFoldDB" id="A0AAV9ZQC6"/>
<dbReference type="Proteomes" id="UP001362999">
    <property type="component" value="Unassembled WGS sequence"/>
</dbReference>
<sequence length="118" mass="12990">MTASGWTSHHLHDLFRGCQGGYLEREAQKTIAHEEPPIATGGYRKVSIVLSAECLQKHSVSQLKRAQLVSAADEFQLDNTGSVIELRKRIKAHIEANLHALSGKLAPTTVPLPLLRED</sequence>